<dbReference type="SUPFAM" id="SSF140453">
    <property type="entry name" value="EsxAB dimer-like"/>
    <property type="match status" value="1"/>
</dbReference>
<accession>A0A255E5E0</accession>
<comment type="caution">
    <text evidence="4">The sequence shown here is derived from an EMBL/GenBank/DDBJ whole genome shotgun (WGS) entry which is preliminary data.</text>
</comment>
<proteinExistence type="predicted"/>
<dbReference type="OrthoDB" id="2086631at2"/>
<gene>
    <name evidence="4" type="ORF">CGZ91_03030</name>
    <name evidence="3" type="ORF">CGZ92_12970</name>
</gene>
<evidence type="ECO:0000256" key="1">
    <source>
        <dbReference type="SAM" id="MobiDB-lite"/>
    </source>
</evidence>
<name>A0A255ELQ2_9ACTN</name>
<feature type="compositionally biased region" description="Basic and acidic residues" evidence="1">
    <location>
        <begin position="278"/>
        <end position="290"/>
    </location>
</feature>
<dbReference type="Pfam" id="PF25547">
    <property type="entry name" value="WXG100_2"/>
    <property type="match status" value="1"/>
</dbReference>
<dbReference type="EMBL" id="NMVJ01000001">
    <property type="protein sequence ID" value="OYN92478.1"/>
    <property type="molecule type" value="Genomic_DNA"/>
</dbReference>
<evidence type="ECO:0000313" key="4">
    <source>
        <dbReference type="EMBL" id="OYN92478.1"/>
    </source>
</evidence>
<organism evidence="4 5">
    <name type="scientific">Parenemella sanctibonifatiensis</name>
    <dbReference type="NCBI Taxonomy" id="2016505"/>
    <lineage>
        <taxon>Bacteria</taxon>
        <taxon>Bacillati</taxon>
        <taxon>Actinomycetota</taxon>
        <taxon>Actinomycetes</taxon>
        <taxon>Propionibacteriales</taxon>
        <taxon>Propionibacteriaceae</taxon>
        <taxon>Parenemella</taxon>
    </lineage>
</organism>
<feature type="domain" description="Outer membrane channel protein CpnT-like N-terminal" evidence="2">
    <location>
        <begin position="89"/>
        <end position="213"/>
    </location>
</feature>
<sequence>MATTLSNPNIGGADLKIPIYKDMVAMTANLTDGEFALNDITSVADIGLGILSAALDPIGSVVGAIVDWLLDLLIQHCQPLQDALNKLLGNPDEIQKISDDWRKYSEELANQANQHAGTAGDMPSWQGPGANAYRQILSGTNDAFKAGSSAANSMSTAVQNSGTMVAAFRELIWGMIKDFIKAVVSAALKSLMTGPAAPAVFGGWLAGKVGAMITKVGKKLKKLMEALSKFAKKCGIATDKFDEFIDGFGKLVKQLGKNSGSGMAPLGGPKPSLPGKTDLGDTHPGVKDAIDAYNKGKKTKAQDLTGGEADPEIQDI</sequence>
<dbReference type="Proteomes" id="UP000216300">
    <property type="component" value="Unassembled WGS sequence"/>
</dbReference>
<keyword evidence="5" id="KW-1185">Reference proteome</keyword>
<feature type="compositionally biased region" description="Low complexity" evidence="1">
    <location>
        <begin position="266"/>
        <end position="276"/>
    </location>
</feature>
<evidence type="ECO:0000313" key="6">
    <source>
        <dbReference type="Proteomes" id="UP000216533"/>
    </source>
</evidence>
<evidence type="ECO:0000259" key="2">
    <source>
        <dbReference type="Pfam" id="PF25547"/>
    </source>
</evidence>
<protein>
    <recommendedName>
        <fullName evidence="2">Outer membrane channel protein CpnT-like N-terminal domain-containing protein</fullName>
    </recommendedName>
</protein>
<dbReference type="RefSeq" id="WP_094451787.1">
    <property type="nucleotide sequence ID" value="NZ_NMVI01000027.1"/>
</dbReference>
<dbReference type="EMBL" id="NMVI01000027">
    <property type="protein sequence ID" value="OYN84725.1"/>
    <property type="molecule type" value="Genomic_DNA"/>
</dbReference>
<feature type="region of interest" description="Disordered" evidence="1">
    <location>
        <begin position="260"/>
        <end position="316"/>
    </location>
</feature>
<dbReference type="InterPro" id="IPR036689">
    <property type="entry name" value="ESAT-6-like_sf"/>
</dbReference>
<dbReference type="AlphaFoldDB" id="A0A255ELQ2"/>
<dbReference type="Proteomes" id="UP000216533">
    <property type="component" value="Unassembled WGS sequence"/>
</dbReference>
<dbReference type="InterPro" id="IPR057746">
    <property type="entry name" value="CpnT-like_N"/>
</dbReference>
<reference evidence="5 6" key="1">
    <citation type="submission" date="2017-07" db="EMBL/GenBank/DDBJ databases">
        <title>Draft whole genome sequences of clinical Proprionibacteriaceae strains.</title>
        <authorList>
            <person name="Bernier A.-M."/>
            <person name="Bernard K."/>
            <person name="Domingo M.-C."/>
        </authorList>
    </citation>
    <scope>NUCLEOTIDE SEQUENCE [LARGE SCALE GENOMIC DNA]</scope>
    <source>
        <strain evidence="4 5">NML 150081</strain>
        <strain evidence="3 6">NML 160184</strain>
    </source>
</reference>
<accession>A0A255ELQ2</accession>
<evidence type="ECO:0000313" key="3">
    <source>
        <dbReference type="EMBL" id="OYN84725.1"/>
    </source>
</evidence>
<dbReference type="Gene3D" id="1.10.287.1060">
    <property type="entry name" value="ESAT-6-like"/>
    <property type="match status" value="1"/>
</dbReference>
<evidence type="ECO:0000313" key="5">
    <source>
        <dbReference type="Proteomes" id="UP000216300"/>
    </source>
</evidence>